<organism evidence="4">
    <name type="scientific">freshwater metagenome</name>
    <dbReference type="NCBI Taxonomy" id="449393"/>
    <lineage>
        <taxon>unclassified sequences</taxon>
        <taxon>metagenomes</taxon>
        <taxon>ecological metagenomes</taxon>
    </lineage>
</organism>
<protein>
    <submittedName>
        <fullName evidence="4">Unannotated protein</fullName>
    </submittedName>
</protein>
<dbReference type="Gene3D" id="3.90.850.10">
    <property type="entry name" value="Fumarylacetoacetase-like, C-terminal domain"/>
    <property type="match status" value="1"/>
</dbReference>
<dbReference type="GO" id="GO:0046872">
    <property type="term" value="F:metal ion binding"/>
    <property type="evidence" value="ECO:0007669"/>
    <property type="project" value="UniProtKB-KW"/>
</dbReference>
<dbReference type="InterPro" id="IPR011234">
    <property type="entry name" value="Fumarylacetoacetase-like_C"/>
</dbReference>
<dbReference type="InterPro" id="IPR036663">
    <property type="entry name" value="Fumarylacetoacetase_C_sf"/>
</dbReference>
<feature type="domain" description="Fumarylacetoacetase-like C-terminal" evidence="3">
    <location>
        <begin position="75"/>
        <end position="276"/>
    </location>
</feature>
<dbReference type="PANTHER" id="PTHR42796:SF4">
    <property type="entry name" value="FUMARYLACETOACETATE HYDROLASE DOMAIN-CONTAINING PROTEIN 2A"/>
    <property type="match status" value="1"/>
</dbReference>
<proteinExistence type="inferred from homology"/>
<evidence type="ECO:0000256" key="2">
    <source>
        <dbReference type="ARBA" id="ARBA00022723"/>
    </source>
</evidence>
<evidence type="ECO:0000259" key="3">
    <source>
        <dbReference type="Pfam" id="PF01557"/>
    </source>
</evidence>
<dbReference type="InterPro" id="IPR051121">
    <property type="entry name" value="FAH"/>
</dbReference>
<accession>A0A6J6LJQ9</accession>
<dbReference type="GO" id="GO:0016853">
    <property type="term" value="F:isomerase activity"/>
    <property type="evidence" value="ECO:0007669"/>
    <property type="project" value="UniProtKB-ARBA"/>
</dbReference>
<evidence type="ECO:0000313" key="4">
    <source>
        <dbReference type="EMBL" id="CAB4660903.1"/>
    </source>
</evidence>
<name>A0A6J6LJQ9_9ZZZZ</name>
<dbReference type="FunFam" id="3.90.850.10:FF:000002">
    <property type="entry name" value="2-hydroxyhepta-2,4-diene-1,7-dioate isomerase"/>
    <property type="match status" value="1"/>
</dbReference>
<keyword evidence="2" id="KW-0479">Metal-binding</keyword>
<dbReference type="GO" id="GO:0019752">
    <property type="term" value="P:carboxylic acid metabolic process"/>
    <property type="evidence" value="ECO:0007669"/>
    <property type="project" value="UniProtKB-ARBA"/>
</dbReference>
<reference evidence="4" key="1">
    <citation type="submission" date="2020-05" db="EMBL/GenBank/DDBJ databases">
        <authorList>
            <person name="Chiriac C."/>
            <person name="Salcher M."/>
            <person name="Ghai R."/>
            <person name="Kavagutti S V."/>
        </authorList>
    </citation>
    <scope>NUCLEOTIDE SEQUENCE</scope>
</reference>
<comment type="similarity">
    <text evidence="1">Belongs to the FAH family.</text>
</comment>
<dbReference type="Pfam" id="PF01557">
    <property type="entry name" value="FAA_hydrolase"/>
    <property type="match status" value="1"/>
</dbReference>
<dbReference type="AlphaFoldDB" id="A0A6J6LJQ9"/>
<gene>
    <name evidence="4" type="ORF">UFOPK2242_00957</name>
</gene>
<dbReference type="PANTHER" id="PTHR42796">
    <property type="entry name" value="FUMARYLACETOACETATE HYDROLASE DOMAIN-CONTAINING PROTEIN 2A-RELATED"/>
    <property type="match status" value="1"/>
</dbReference>
<sequence>MGFHLANIAGRAALVLGAEFFDLEEVSDGEFGPDLMAALMKPDEMASLLLRLGGKTPGGVIADVDLGPPVPSPQKVFGVGLNYEMHVQEGGMETPSTPLVFTKFPSCLVGPNADVEIRSDFCDYEGELVVVIGTGGRDIPKAAAWEHVLGLMVGQDISDRMVQYSANPPHFDLGKSFDTFGPIGPTLVSVDEVINRDDLRIVTTVNGEIRQDSSTAEMIFDVPTLISYLSRITTLTTGDIIFTGTPDGIGAAQGKFLSDGDIITTTIDGVGTITNRCVRVSDFQVVN</sequence>
<dbReference type="EMBL" id="CAEZWM010000115">
    <property type="protein sequence ID" value="CAB4660903.1"/>
    <property type="molecule type" value="Genomic_DNA"/>
</dbReference>
<evidence type="ECO:0000256" key="1">
    <source>
        <dbReference type="ARBA" id="ARBA00010211"/>
    </source>
</evidence>
<dbReference type="SUPFAM" id="SSF56529">
    <property type="entry name" value="FAH"/>
    <property type="match status" value="1"/>
</dbReference>